<dbReference type="PANTHER" id="PTHR42928">
    <property type="entry name" value="TRICARBOXYLATE-BINDING PROTEIN"/>
    <property type="match status" value="1"/>
</dbReference>
<protein>
    <recommendedName>
        <fullName evidence="5">Tripartite tricarboxylate transporter substrate binding protein</fullName>
    </recommendedName>
</protein>
<accession>A0A261R2A2</accession>
<dbReference type="InterPro" id="IPR042100">
    <property type="entry name" value="Bug_dom1"/>
</dbReference>
<feature type="region of interest" description="Disordered" evidence="2">
    <location>
        <begin position="1"/>
        <end position="46"/>
    </location>
</feature>
<dbReference type="AlphaFoldDB" id="A0A261R2A2"/>
<evidence type="ECO:0000313" key="4">
    <source>
        <dbReference type="Proteomes" id="UP000216857"/>
    </source>
</evidence>
<organism evidence="3 4">
    <name type="scientific">Bordetella genomosp. 9</name>
    <dbReference type="NCBI Taxonomy" id="1416803"/>
    <lineage>
        <taxon>Bacteria</taxon>
        <taxon>Pseudomonadati</taxon>
        <taxon>Pseudomonadota</taxon>
        <taxon>Betaproteobacteria</taxon>
        <taxon>Burkholderiales</taxon>
        <taxon>Alcaligenaceae</taxon>
        <taxon>Bordetella</taxon>
    </lineage>
</organism>
<evidence type="ECO:0008006" key="5">
    <source>
        <dbReference type="Google" id="ProtNLM"/>
    </source>
</evidence>
<comment type="similarity">
    <text evidence="1">Belongs to the UPF0065 (bug) family.</text>
</comment>
<dbReference type="Pfam" id="PF03401">
    <property type="entry name" value="TctC"/>
    <property type="match status" value="1"/>
</dbReference>
<feature type="compositionally biased region" description="Polar residues" evidence="2">
    <location>
        <begin position="34"/>
        <end position="46"/>
    </location>
</feature>
<evidence type="ECO:0000313" key="3">
    <source>
        <dbReference type="EMBL" id="OZI18782.1"/>
    </source>
</evidence>
<dbReference type="InterPro" id="IPR005064">
    <property type="entry name" value="BUG"/>
</dbReference>
<dbReference type="EMBL" id="NEVJ01000003">
    <property type="protein sequence ID" value="OZI18782.1"/>
    <property type="molecule type" value="Genomic_DNA"/>
</dbReference>
<dbReference type="CDD" id="cd07012">
    <property type="entry name" value="PBP2_Bug_TTT"/>
    <property type="match status" value="1"/>
</dbReference>
<evidence type="ECO:0000256" key="2">
    <source>
        <dbReference type="SAM" id="MobiDB-lite"/>
    </source>
</evidence>
<comment type="caution">
    <text evidence="3">The sequence shown here is derived from an EMBL/GenBank/DDBJ whole genome shotgun (WGS) entry which is preliminary data.</text>
</comment>
<dbReference type="OrthoDB" id="8629060at2"/>
<dbReference type="Gene3D" id="3.40.190.150">
    <property type="entry name" value="Bordetella uptake gene, domain 1"/>
    <property type="match status" value="1"/>
</dbReference>
<dbReference type="PANTHER" id="PTHR42928:SF5">
    <property type="entry name" value="BLR1237 PROTEIN"/>
    <property type="match status" value="1"/>
</dbReference>
<evidence type="ECO:0000256" key="1">
    <source>
        <dbReference type="ARBA" id="ARBA00006987"/>
    </source>
</evidence>
<reference evidence="3" key="1">
    <citation type="submission" date="2017-05" db="EMBL/GenBank/DDBJ databases">
        <title>Complete and WGS of Bordetella genogroups.</title>
        <authorList>
            <person name="Spilker T."/>
            <person name="Lipuma J."/>
        </authorList>
    </citation>
    <scope>NUCLEOTIDE SEQUENCE</scope>
    <source>
        <strain evidence="3">AU21707</strain>
    </source>
</reference>
<dbReference type="SUPFAM" id="SSF53850">
    <property type="entry name" value="Periplasmic binding protein-like II"/>
    <property type="match status" value="1"/>
</dbReference>
<sequence length="385" mass="40189">MRKRSPPARPCSASCQGPAATSRGTSDRRGWVGETSQHGGAVPPSSTRIKGNLMQTTHTSFIGRLGILALCAAAAAAPSAATAQQGWPDHPIRIIVPFPPGNSSDVSMRLVAEQLAGSLHQSVVVENRTGAGGSIGTGYAAKAPADGYTLAMGSTGPMSIGQWLHPGTLGYDPAKDFVPVGAVAWAPQVLVVRKAFPASTFQEMLAYARQPGVHLKYGSPGIGTTPHLVISAMLKQAGIEAAHIPYRGGVQTATDLVGGQIDFISDNVPVVAGLLAKDVVKPLGVSANTRIPSLPDVPTLQEQGLKDFNLQGWIILMAPAGTPQPIIDRLRAEMQKIVAKPEVRARLNGLGLLPMDMSTAQLSGFLASESTKWKQLVKQSGAAEN</sequence>
<proteinExistence type="inferred from homology"/>
<keyword evidence="4" id="KW-1185">Reference proteome</keyword>
<dbReference type="Proteomes" id="UP000216857">
    <property type="component" value="Unassembled WGS sequence"/>
</dbReference>
<name>A0A261R2A2_9BORD</name>
<dbReference type="Gene3D" id="3.40.190.10">
    <property type="entry name" value="Periplasmic binding protein-like II"/>
    <property type="match status" value="1"/>
</dbReference>
<gene>
    <name evidence="3" type="ORF">CAL26_13880</name>
</gene>